<organism evidence="3 4">
    <name type="scientific">Paenibacillus psychroresistens</name>
    <dbReference type="NCBI Taxonomy" id="1778678"/>
    <lineage>
        <taxon>Bacteria</taxon>
        <taxon>Bacillati</taxon>
        <taxon>Bacillota</taxon>
        <taxon>Bacilli</taxon>
        <taxon>Bacillales</taxon>
        <taxon>Paenibacillaceae</taxon>
        <taxon>Paenibacillus</taxon>
    </lineage>
</organism>
<dbReference type="GO" id="GO:0004519">
    <property type="term" value="F:endonuclease activity"/>
    <property type="evidence" value="ECO:0007669"/>
    <property type="project" value="InterPro"/>
</dbReference>
<reference evidence="4" key="1">
    <citation type="submission" date="2018-11" db="EMBL/GenBank/DDBJ databases">
        <title>Complete genome sequence of Paenibacillus sp. ML311-T8.</title>
        <authorList>
            <person name="Nam Y.-D."/>
            <person name="Kang J."/>
            <person name="Chung W.-H."/>
            <person name="Park Y.S."/>
        </authorList>
    </citation>
    <scope>NUCLEOTIDE SEQUENCE [LARGE SCALE GENOMIC DNA]</scope>
    <source>
        <strain evidence="4">ML311-T8</strain>
    </source>
</reference>
<sequence length="603" mass="68413">MTTVDLFAKLAKLWAPTPNLTISEWADRHRFLTSETSAEPGLWRTERVPYLRVIMDSVTDRGVEEIVIMASAQISKTEFMLNMVGYHIDVDPAPILFMLPNKDLIESFSKKRLATMITASPRLRNKVSESKSRDASNTISEKSFPGGYIAIVGANSPASLSSRPIRIVLCDEVDRYPVSSGTEGDPIALATKRSTTFRNRKHVFVSTPTLKESSRIEQLYNDSTMEEWNMHCPSCDGMQPLKWAQVKFKYEKSVSGEFIIKKVEHACKMCGALHNEKEWKRGVGEWIAHKEHSSRRGFHLNQLISPWSTWTEIVKSFLIAKRDGPEKMKVWINTVLGETWEEEGEQVEEEQLLKRCEGYPADVPDQVAVLTAAVDVQDDRFEIEVVGWGQGKESWGIFYHKIFGDLRQPKIWQELDEFLSRSWSKKGNLKLGIACVCVDSGGHFTQEVYRFCAPRESRRIFAIKGQGTQNGEYIPLINGNTRTKRERAILFNLGVDEGKGKVLSSLKINEVGPGFCHFPLDRGYNGSYFKGLTAEKLITRYKQGIASRIWKQVYDRNEPLDLRVYNTAALEILNPKLDVPIPPEGGISFVKKQKRRGVISKGL</sequence>
<dbReference type="InterPro" id="IPR008866">
    <property type="entry name" value="Phage_lambda_GpA-like"/>
</dbReference>
<dbReference type="InterPro" id="IPR046454">
    <property type="entry name" value="GpA_endonuclease"/>
</dbReference>
<evidence type="ECO:0000313" key="4">
    <source>
        <dbReference type="Proteomes" id="UP000426246"/>
    </source>
</evidence>
<dbReference type="Pfam" id="PF05876">
    <property type="entry name" value="GpA_ATPase"/>
    <property type="match status" value="1"/>
</dbReference>
<dbReference type="PANTHER" id="PTHR34413:SF2">
    <property type="entry name" value="PROPHAGE TAIL FIBER ASSEMBLY PROTEIN HOMOLOG TFAE-RELATED"/>
    <property type="match status" value="1"/>
</dbReference>
<dbReference type="OrthoDB" id="5181253at2"/>
<dbReference type="HAMAP" id="MF_04144">
    <property type="entry name" value="TERL_LAMBDA"/>
    <property type="match status" value="1"/>
</dbReference>
<dbReference type="EMBL" id="CP034235">
    <property type="protein sequence ID" value="QGR00084.1"/>
    <property type="molecule type" value="Genomic_DNA"/>
</dbReference>
<dbReference type="InterPro" id="IPR051220">
    <property type="entry name" value="TFA_Chaperone"/>
</dbReference>
<proteinExistence type="inferred from homology"/>
<protein>
    <submittedName>
        <fullName evidence="3">Phage terminase large subunit family protein</fullName>
    </submittedName>
</protein>
<feature type="domain" description="Phage terminase large subunit GpA ATPase" evidence="1">
    <location>
        <begin position="37"/>
        <end position="286"/>
    </location>
</feature>
<dbReference type="Gene3D" id="3.40.50.300">
    <property type="entry name" value="P-loop containing nucleotide triphosphate hydrolases"/>
    <property type="match status" value="1"/>
</dbReference>
<name>A0A6B8RXM2_9BACL</name>
<dbReference type="Proteomes" id="UP000426246">
    <property type="component" value="Chromosome"/>
</dbReference>
<feature type="domain" description="Terminase large subunit GpA endonuclease" evidence="2">
    <location>
        <begin position="296"/>
        <end position="575"/>
    </location>
</feature>
<dbReference type="KEGG" id="ppsc:EHS13_13705"/>
<dbReference type="InterPro" id="IPR046453">
    <property type="entry name" value="GpA_ATPase"/>
</dbReference>
<accession>A0A6B8RXM2</accession>
<dbReference type="GO" id="GO:0016887">
    <property type="term" value="F:ATP hydrolysis activity"/>
    <property type="evidence" value="ECO:0007669"/>
    <property type="project" value="InterPro"/>
</dbReference>
<gene>
    <name evidence="3" type="ORF">EHS13_13705</name>
</gene>
<keyword evidence="4" id="KW-1185">Reference proteome</keyword>
<evidence type="ECO:0000313" key="3">
    <source>
        <dbReference type="EMBL" id="QGR00084.1"/>
    </source>
</evidence>
<dbReference type="PANTHER" id="PTHR34413">
    <property type="entry name" value="PROPHAGE TAIL FIBER ASSEMBLY PROTEIN HOMOLOG TFAE-RELATED-RELATED"/>
    <property type="match status" value="1"/>
</dbReference>
<dbReference type="InterPro" id="IPR027417">
    <property type="entry name" value="P-loop_NTPase"/>
</dbReference>
<dbReference type="Pfam" id="PF20454">
    <property type="entry name" value="GpA_nuclease"/>
    <property type="match status" value="1"/>
</dbReference>
<dbReference type="GO" id="GO:0005524">
    <property type="term" value="F:ATP binding"/>
    <property type="evidence" value="ECO:0007669"/>
    <property type="project" value="InterPro"/>
</dbReference>
<evidence type="ECO:0000259" key="2">
    <source>
        <dbReference type="Pfam" id="PF20454"/>
    </source>
</evidence>
<evidence type="ECO:0000259" key="1">
    <source>
        <dbReference type="Pfam" id="PF05876"/>
    </source>
</evidence>
<dbReference type="AlphaFoldDB" id="A0A6B8RXM2"/>